<evidence type="ECO:0000313" key="2">
    <source>
        <dbReference type="Proteomes" id="UP000824469"/>
    </source>
</evidence>
<organism evidence="1 2">
    <name type="scientific">Taxus chinensis</name>
    <name type="common">Chinese yew</name>
    <name type="synonym">Taxus wallichiana var. chinensis</name>
    <dbReference type="NCBI Taxonomy" id="29808"/>
    <lineage>
        <taxon>Eukaryota</taxon>
        <taxon>Viridiplantae</taxon>
        <taxon>Streptophyta</taxon>
        <taxon>Embryophyta</taxon>
        <taxon>Tracheophyta</taxon>
        <taxon>Spermatophyta</taxon>
        <taxon>Pinopsida</taxon>
        <taxon>Pinidae</taxon>
        <taxon>Conifers II</taxon>
        <taxon>Cupressales</taxon>
        <taxon>Taxaceae</taxon>
        <taxon>Taxus</taxon>
    </lineage>
</organism>
<dbReference type="Proteomes" id="UP000824469">
    <property type="component" value="Unassembled WGS sequence"/>
</dbReference>
<evidence type="ECO:0000313" key="1">
    <source>
        <dbReference type="EMBL" id="KAH9332132.1"/>
    </source>
</evidence>
<protein>
    <submittedName>
        <fullName evidence="1">Uncharacterized protein</fullName>
    </submittedName>
</protein>
<proteinExistence type="predicted"/>
<reference evidence="1 2" key="1">
    <citation type="journal article" date="2021" name="Nat. Plants">
        <title>The Taxus genome provides insights into paclitaxel biosynthesis.</title>
        <authorList>
            <person name="Xiong X."/>
            <person name="Gou J."/>
            <person name="Liao Q."/>
            <person name="Li Y."/>
            <person name="Zhou Q."/>
            <person name="Bi G."/>
            <person name="Li C."/>
            <person name="Du R."/>
            <person name="Wang X."/>
            <person name="Sun T."/>
            <person name="Guo L."/>
            <person name="Liang H."/>
            <person name="Lu P."/>
            <person name="Wu Y."/>
            <person name="Zhang Z."/>
            <person name="Ro D.K."/>
            <person name="Shang Y."/>
            <person name="Huang S."/>
            <person name="Yan J."/>
        </authorList>
    </citation>
    <scope>NUCLEOTIDE SEQUENCE [LARGE SCALE GENOMIC DNA]</scope>
    <source>
        <strain evidence="1">Ta-2019</strain>
    </source>
</reference>
<accession>A0AA38H2W4</accession>
<sequence>MEIDNVKGKENVVVDTLSRWRHVATATSMAIDLHSRNFLQLPHDSFYIVAGAEIESQRPLSGDFMDFH</sequence>
<keyword evidence="2" id="KW-1185">Reference proteome</keyword>
<gene>
    <name evidence="1" type="ORF">KI387_043713</name>
</gene>
<dbReference type="EMBL" id="JAHRHJ020000001">
    <property type="protein sequence ID" value="KAH9332132.1"/>
    <property type="molecule type" value="Genomic_DNA"/>
</dbReference>
<dbReference type="AlphaFoldDB" id="A0AA38H2W4"/>
<comment type="caution">
    <text evidence="1">The sequence shown here is derived from an EMBL/GenBank/DDBJ whole genome shotgun (WGS) entry which is preliminary data.</text>
</comment>
<name>A0AA38H2W4_TAXCH</name>